<dbReference type="InterPro" id="IPR051922">
    <property type="entry name" value="Bact_Sporulation_Assoc"/>
</dbReference>
<dbReference type="PANTHER" id="PTHR30032:SF8">
    <property type="entry name" value="GERMINATION-SPECIFIC N-ACETYLMURAMOYL-L-ALANINE AMIDASE"/>
    <property type="match status" value="1"/>
</dbReference>
<evidence type="ECO:0000313" key="5">
    <source>
        <dbReference type="Proteomes" id="UP001321763"/>
    </source>
</evidence>
<keyword evidence="1 3" id="KW-0732">Signal</keyword>
<dbReference type="Gene3D" id="3.40.50.12090">
    <property type="match status" value="2"/>
</dbReference>
<dbReference type="RefSeq" id="WP_317720062.1">
    <property type="nucleotide sequence ID" value="NZ_AP026806.1"/>
</dbReference>
<organism evidence="4 5">
    <name type="scientific">Clostridium tetani</name>
    <dbReference type="NCBI Taxonomy" id="1513"/>
    <lineage>
        <taxon>Bacteria</taxon>
        <taxon>Bacillati</taxon>
        <taxon>Bacillota</taxon>
        <taxon>Clostridia</taxon>
        <taxon>Eubacteriales</taxon>
        <taxon>Clostridiaceae</taxon>
        <taxon>Clostridium</taxon>
    </lineage>
</organism>
<feature type="chain" id="PRO_5044867851" evidence="3">
    <location>
        <begin position="31"/>
        <end position="1300"/>
    </location>
</feature>
<proteinExistence type="predicted"/>
<dbReference type="Proteomes" id="UP001321763">
    <property type="component" value="Chromosome"/>
</dbReference>
<evidence type="ECO:0000256" key="3">
    <source>
        <dbReference type="SAM" id="SignalP"/>
    </source>
</evidence>
<keyword evidence="2" id="KW-0175">Coiled coil</keyword>
<evidence type="ECO:0000256" key="2">
    <source>
        <dbReference type="SAM" id="Coils"/>
    </source>
</evidence>
<accession>A0ABC8E919</accession>
<dbReference type="EMBL" id="AP026818">
    <property type="protein sequence ID" value="BDR80055.1"/>
    <property type="molecule type" value="Genomic_DNA"/>
</dbReference>
<dbReference type="PANTHER" id="PTHR30032">
    <property type="entry name" value="N-ACETYLMURAMOYL-L-ALANINE AMIDASE-RELATED"/>
    <property type="match status" value="1"/>
</dbReference>
<dbReference type="Gene3D" id="2.60.40.1220">
    <property type="match status" value="3"/>
</dbReference>
<dbReference type="InterPro" id="IPR007253">
    <property type="entry name" value="Cell_wall-bd_2"/>
</dbReference>
<protein>
    <submittedName>
        <fullName evidence="4">Cell surface protein</fullName>
    </submittedName>
</protein>
<feature type="signal peptide" evidence="3">
    <location>
        <begin position="1"/>
        <end position="30"/>
    </location>
</feature>
<sequence>MSKKSHKALASATVMSLVLTSTLAATNVQAAAEVTRMPGADRYTTAQTVAKKSFGKAENVILVNGLGYADSVSATPFAKLKNAPILLTDASDKPSADLTATLTELGAKNIYIVGGKGVVTEAMEKELAKNYKVERIGGNSRYETNAEIAKKVIAETKAEKAILVNGQDGYADALSVASVAATKGYPVIFGNKNNVPTVVKDAVKGVKEVLAVGGEGVLPDAVIKGLEAKRIAKGADRFDTNLKVLEHFNADFKFDNIFVAAGGDDSTSKFADALVASAAAAKHGAPVVLTGLGANKDNVDKSVKYVKGKMGDNTKVTIVGGTASVSEAIEKDLKGEKESTGKADVQSIEALNLNQIKVVFDGKVDEDTAEDVRNYELDGTQLKGESKKGEKDGDAIADLQDDERTVIITLAEKEGQEKEKTLKVRKGILTADKSKLVKEKEVKLKFKDTTAPTIKKVEAKGNRKVTIEFSEAIFVDENTQYDALNRLAEELEINDETINKIGFEADYSEVKNSIKAKDGGFYVNKVEYYLEEKLPSGTNKLYTPDGKDGEYLADASGWIIKEKTIDFKIGEVTGKPKVKTVKGGTDGKIYINFDRAMDKKSLKECEIRLNEDVVSADKIELKEGDTQIKLSGVENVRTGSNTIEINDKLKDAYGNKIEDELRVTFTASKDEVKPKVSHVLTVDDNTIRVIYSKDVSEKVAKERNNYTLRDSKGNKVTIDEVEKIAGDTYDVISSEKLDGSKYTLKVEDVIDLAGNVMDDYTATIKGSEVTPIVDEVVDMGKADKKERIAILFGQEMKTSTTNKVENYKFKDADGKVRDLPSDTKITTSKDGKAARLELPEAYVIGKKGEKVANKSASNIVTAIVVTKNVESASGIKMDADETHDIKASSISTVKMDAEPMTLKKDTGDTVSIELKYTGSLDKFGEEKDYQFKAGDKTITANRVNVKGDVIDVKFTSADQDLIERAGVDVQLVSVGKVTDFAGRTIEKEDLSKDKFKGIYHNEIAPELLYEKDKGWINVEKGDKAGDKDWAVNIAEGKITVKFNTKIDKNSAHKNDFTFISNQSSTLEVKSAEVKDNTIIYTLTDEGTEKLQKLGRDKSDLTHEITVKAQSSQRIESKEDLDGNSKKFELKDSEKNNDKLKFKVTVTEADTKVDQASKELKEAKDALQKVIDTKVEDKANYTEESFKAYEEKLAAAKEALNEKEVAKVNAAKDALDKAIKGLAKVGEETKVNHKLQVKDSIEIGKKSMVVVQLLGDDNGKYEVYYGDKKMDDLGEGVFAIDLAEAVTEEVAKGNVEFKAVK</sequence>
<feature type="coiled-coil region" evidence="2">
    <location>
        <begin position="1145"/>
        <end position="1205"/>
    </location>
</feature>
<dbReference type="Pfam" id="PF04122">
    <property type="entry name" value="CW_binding_2"/>
    <property type="match status" value="3"/>
</dbReference>
<evidence type="ECO:0000313" key="4">
    <source>
        <dbReference type="EMBL" id="BDR80055.1"/>
    </source>
</evidence>
<evidence type="ECO:0000256" key="1">
    <source>
        <dbReference type="ARBA" id="ARBA00022729"/>
    </source>
</evidence>
<reference evidence="4 5" key="1">
    <citation type="submission" date="2022-09" db="EMBL/GenBank/DDBJ databases">
        <title>complete genome sequences of Clostridium tetani str. KHSU-234311-028 isolated from soil.</title>
        <authorList>
            <person name="Sekizuka T."/>
            <person name="Shitada C."/>
            <person name="Takahashi M."/>
            <person name="Kuroda M."/>
        </authorList>
    </citation>
    <scope>NUCLEOTIDE SEQUENCE [LARGE SCALE GENOMIC DNA]</scope>
    <source>
        <strain evidence="4 5">KHSU-234311-028</strain>
    </source>
</reference>
<gene>
    <name evidence="4" type="ORF">K234311028_03010</name>
</gene>
<dbReference type="InterPro" id="IPR014755">
    <property type="entry name" value="Cu-Rt/internalin_Ig-like"/>
</dbReference>
<dbReference type="Gene3D" id="1.20.1270.90">
    <property type="entry name" value="AF1782-like"/>
    <property type="match status" value="1"/>
</dbReference>
<name>A0ABC8E919_CLOTA</name>